<organism evidence="1">
    <name type="scientific">bioreactor metagenome</name>
    <dbReference type="NCBI Taxonomy" id="1076179"/>
    <lineage>
        <taxon>unclassified sequences</taxon>
        <taxon>metagenomes</taxon>
        <taxon>ecological metagenomes</taxon>
    </lineage>
</organism>
<dbReference type="AlphaFoldDB" id="A0A644SUX4"/>
<reference evidence="1" key="1">
    <citation type="submission" date="2019-08" db="EMBL/GenBank/DDBJ databases">
        <authorList>
            <person name="Kucharzyk K."/>
            <person name="Murdoch R.W."/>
            <person name="Higgins S."/>
            <person name="Loffler F."/>
        </authorList>
    </citation>
    <scope>NUCLEOTIDE SEQUENCE</scope>
</reference>
<dbReference type="EMBL" id="VSSQ01000007">
    <property type="protein sequence ID" value="MPL58435.1"/>
    <property type="molecule type" value="Genomic_DNA"/>
</dbReference>
<dbReference type="Pfam" id="PF06189">
    <property type="entry name" value="5-nucleotidase"/>
    <property type="match status" value="1"/>
</dbReference>
<dbReference type="GO" id="GO:0009117">
    <property type="term" value="P:nucleotide metabolic process"/>
    <property type="evidence" value="ECO:0007669"/>
    <property type="project" value="InterPro"/>
</dbReference>
<sequence>MSVTLESKLVIAISSRALFDLDDSNRIFDKKGEDEYTAYQIEHENEVLGHGVAFPLIKRLPMRAQ</sequence>
<proteinExistence type="predicted"/>
<dbReference type="GO" id="GO:0000287">
    <property type="term" value="F:magnesium ion binding"/>
    <property type="evidence" value="ECO:0007669"/>
    <property type="project" value="InterPro"/>
</dbReference>
<dbReference type="GO" id="GO:0008253">
    <property type="term" value="F:5'-nucleotidase activity"/>
    <property type="evidence" value="ECO:0007669"/>
    <property type="project" value="InterPro"/>
</dbReference>
<dbReference type="PANTHER" id="PTHR31367">
    <property type="entry name" value="CYTOSOLIC 5'-NUCLEOTIDASE 1 FAMILY MEMBER"/>
    <property type="match status" value="1"/>
</dbReference>
<accession>A0A644SUX4</accession>
<gene>
    <name evidence="1" type="ORF">SDC9_03968</name>
</gene>
<dbReference type="PANTHER" id="PTHR31367:SF5">
    <property type="entry name" value="CYTOSOLIC 5'-NUCLEOTIDASE 1A"/>
    <property type="match status" value="1"/>
</dbReference>
<name>A0A644SUX4_9ZZZZ</name>
<dbReference type="GO" id="GO:0005737">
    <property type="term" value="C:cytoplasm"/>
    <property type="evidence" value="ECO:0007669"/>
    <property type="project" value="InterPro"/>
</dbReference>
<comment type="caution">
    <text evidence="1">The sequence shown here is derived from an EMBL/GenBank/DDBJ whole genome shotgun (WGS) entry which is preliminary data.</text>
</comment>
<dbReference type="GO" id="GO:0000166">
    <property type="term" value="F:nucleotide binding"/>
    <property type="evidence" value="ECO:0007669"/>
    <property type="project" value="InterPro"/>
</dbReference>
<protein>
    <recommendedName>
        <fullName evidence="2">5'-nucleotidase</fullName>
    </recommendedName>
</protein>
<evidence type="ECO:0008006" key="2">
    <source>
        <dbReference type="Google" id="ProtNLM"/>
    </source>
</evidence>
<dbReference type="InterPro" id="IPR010394">
    <property type="entry name" value="5-nucleotidase"/>
</dbReference>
<evidence type="ECO:0000313" key="1">
    <source>
        <dbReference type="EMBL" id="MPL58435.1"/>
    </source>
</evidence>